<dbReference type="Gene3D" id="1.10.101.10">
    <property type="entry name" value="PGBD-like superfamily/PGBD"/>
    <property type="match status" value="2"/>
</dbReference>
<evidence type="ECO:0000259" key="4">
    <source>
        <dbReference type="SMART" id="SM00701"/>
    </source>
</evidence>
<dbReference type="EMBL" id="SGWQ01000003">
    <property type="protein sequence ID" value="RZS41169.1"/>
    <property type="molecule type" value="Genomic_DNA"/>
</dbReference>
<comment type="caution">
    <text evidence="5">The sequence shown here is derived from an EMBL/GenBank/DDBJ whole genome shotgun (WGS) entry which is preliminary data.</text>
</comment>
<dbReference type="PANTHER" id="PTHR11022:SF41">
    <property type="entry name" value="PEPTIDOGLYCAN-RECOGNITION PROTEIN LC-RELATED"/>
    <property type="match status" value="1"/>
</dbReference>
<evidence type="ECO:0000313" key="5">
    <source>
        <dbReference type="EMBL" id="RZS41169.1"/>
    </source>
</evidence>
<reference evidence="5 6" key="1">
    <citation type="submission" date="2019-02" db="EMBL/GenBank/DDBJ databases">
        <title>Genomic Encyclopedia of Type Strains, Phase IV (KMG-IV): sequencing the most valuable type-strain genomes for metagenomic binning, comparative biology and taxonomic classification.</title>
        <authorList>
            <person name="Goeker M."/>
        </authorList>
    </citation>
    <scope>NUCLEOTIDE SEQUENCE [LARGE SCALE GENOMIC DNA]</scope>
    <source>
        <strain evidence="5 6">DSM 101727</strain>
    </source>
</reference>
<dbReference type="CDD" id="cd06583">
    <property type="entry name" value="PGRP"/>
    <property type="match status" value="1"/>
</dbReference>
<dbReference type="InterPro" id="IPR036505">
    <property type="entry name" value="Amidase/PGRP_sf"/>
</dbReference>
<dbReference type="SUPFAM" id="SSF47090">
    <property type="entry name" value="PGBD-like"/>
    <property type="match status" value="2"/>
</dbReference>
<dbReference type="InterPro" id="IPR036366">
    <property type="entry name" value="PGBDSf"/>
</dbReference>
<dbReference type="InterPro" id="IPR002502">
    <property type="entry name" value="Amidase_domain"/>
</dbReference>
<feature type="signal peptide" evidence="2">
    <location>
        <begin position="1"/>
        <end position="29"/>
    </location>
</feature>
<dbReference type="Proteomes" id="UP000294257">
    <property type="component" value="Unassembled WGS sequence"/>
</dbReference>
<dbReference type="SUPFAM" id="SSF55846">
    <property type="entry name" value="N-acetylmuramoyl-L-alanine amidase-like"/>
    <property type="match status" value="1"/>
</dbReference>
<protein>
    <submittedName>
        <fullName evidence="5">Peptidoglycan hydrolase-like protein with peptidoglycan-binding domain</fullName>
    </submittedName>
</protein>
<dbReference type="SMART" id="SM00644">
    <property type="entry name" value="Ami_2"/>
    <property type="match status" value="1"/>
</dbReference>
<dbReference type="Gene3D" id="3.40.80.10">
    <property type="entry name" value="Peptidoglycan recognition protein-like"/>
    <property type="match status" value="1"/>
</dbReference>
<dbReference type="Pfam" id="PF01471">
    <property type="entry name" value="PG_binding_1"/>
    <property type="match status" value="1"/>
</dbReference>
<evidence type="ECO:0000313" key="6">
    <source>
        <dbReference type="Proteomes" id="UP000294257"/>
    </source>
</evidence>
<dbReference type="GO" id="GO:0009253">
    <property type="term" value="P:peptidoglycan catabolic process"/>
    <property type="evidence" value="ECO:0007669"/>
    <property type="project" value="InterPro"/>
</dbReference>
<dbReference type="InterPro" id="IPR006311">
    <property type="entry name" value="TAT_signal"/>
</dbReference>
<keyword evidence="2" id="KW-0732">Signal</keyword>
<comment type="similarity">
    <text evidence="1">Belongs to the N-acetylmuramoyl-L-alanine amidase 2 family.</text>
</comment>
<dbReference type="GO" id="GO:0008745">
    <property type="term" value="F:N-acetylmuramoyl-L-alanine amidase activity"/>
    <property type="evidence" value="ECO:0007669"/>
    <property type="project" value="InterPro"/>
</dbReference>
<gene>
    <name evidence="5" type="ORF">EV193_103489</name>
</gene>
<sequence length="373" mass="39454">MAKSGMSRRSLFKTSLAVSAVGAAGVAFTARVAEGAPNPGPKADPTIHGCDDWGARQPTGTILVENHKPTYIVVHHTAGANSDDLSKDHAFAISRDIQNFHMDTRGWIDTGQQLTNSRGGHITEGRHRSLEVLRGGTKHVQGANVGNHNSEVIGIENEGLYTNVDVTPQLWDSLVALVSYIARQYGIAPEQIKGHRDFNSTECPGETLYARLPELRDAVGGRLGVPVTQPPTWPLLKVGSAGTKVLAAQHLLRAAGVRDVPVDGVFSDSTFRAVQGFTREHGVTFDPCYASRVADESGLLGAGGWPLITPTLHPGNQGDAVRAAQLLLSDGRISPAGVADQSTVDGVRAAQSANGLPATGVIDARTWQALLAR</sequence>
<dbReference type="InterPro" id="IPR015510">
    <property type="entry name" value="PGRP"/>
</dbReference>
<dbReference type="PANTHER" id="PTHR11022">
    <property type="entry name" value="PEPTIDOGLYCAN RECOGNITION PROTEIN"/>
    <property type="match status" value="1"/>
</dbReference>
<organism evidence="5 6">
    <name type="scientific">Herbihabitans rhizosphaerae</name>
    <dbReference type="NCBI Taxonomy" id="1872711"/>
    <lineage>
        <taxon>Bacteria</taxon>
        <taxon>Bacillati</taxon>
        <taxon>Actinomycetota</taxon>
        <taxon>Actinomycetes</taxon>
        <taxon>Pseudonocardiales</taxon>
        <taxon>Pseudonocardiaceae</taxon>
        <taxon>Herbihabitans</taxon>
    </lineage>
</organism>
<proteinExistence type="inferred from homology"/>
<dbReference type="InterPro" id="IPR036365">
    <property type="entry name" value="PGBD-like_sf"/>
</dbReference>
<dbReference type="AlphaFoldDB" id="A0A4Q7KVV7"/>
<feature type="domain" description="Peptidoglycan recognition protein family" evidence="4">
    <location>
        <begin position="45"/>
        <end position="199"/>
    </location>
</feature>
<evidence type="ECO:0000256" key="2">
    <source>
        <dbReference type="SAM" id="SignalP"/>
    </source>
</evidence>
<evidence type="ECO:0000256" key="1">
    <source>
        <dbReference type="ARBA" id="ARBA00007553"/>
    </source>
</evidence>
<dbReference type="InterPro" id="IPR006619">
    <property type="entry name" value="PGRP_domain_met/bac"/>
</dbReference>
<keyword evidence="6" id="KW-1185">Reference proteome</keyword>
<feature type="chain" id="PRO_5039586965" evidence="2">
    <location>
        <begin position="30"/>
        <end position="373"/>
    </location>
</feature>
<keyword evidence="5" id="KW-0378">Hydrolase</keyword>
<dbReference type="Pfam" id="PF01510">
    <property type="entry name" value="Amidase_2"/>
    <property type="match status" value="1"/>
</dbReference>
<accession>A0A4Q7KVV7</accession>
<name>A0A4Q7KVV7_9PSEU</name>
<dbReference type="PROSITE" id="PS51318">
    <property type="entry name" value="TAT"/>
    <property type="match status" value="1"/>
</dbReference>
<evidence type="ECO:0000259" key="3">
    <source>
        <dbReference type="SMART" id="SM00644"/>
    </source>
</evidence>
<dbReference type="SMART" id="SM00701">
    <property type="entry name" value="PGRP"/>
    <property type="match status" value="1"/>
</dbReference>
<dbReference type="GO" id="GO:0008270">
    <property type="term" value="F:zinc ion binding"/>
    <property type="evidence" value="ECO:0007669"/>
    <property type="project" value="InterPro"/>
</dbReference>
<feature type="domain" description="N-acetylmuramoyl-L-alanine amidase" evidence="3">
    <location>
        <begin position="57"/>
        <end position="205"/>
    </location>
</feature>
<dbReference type="InterPro" id="IPR002477">
    <property type="entry name" value="Peptidoglycan-bd-like"/>
</dbReference>